<protein>
    <submittedName>
        <fullName evidence="2">Chitinase domain</fullName>
    </submittedName>
</protein>
<dbReference type="InterPro" id="IPR052750">
    <property type="entry name" value="GH18_Chitinase"/>
</dbReference>
<dbReference type="PANTHER" id="PTHR42976:SF1">
    <property type="entry name" value="GH18 DOMAIN-CONTAINING PROTEIN-RELATED"/>
    <property type="match status" value="1"/>
</dbReference>
<sequence length="334" mass="36891">MNGISIMRKSLCLLLSIFCTTSLYAKGALPLFSPYADITINTYWEPETQNMEPMDLATIATENGIKAYHLAFITDGGSCQPAWGGQANYSLDSQWGKRLTDRLEQNGVDVAVSFGGASGTDISFNCDEKQLVSILEQVVTVYQAKTLDFDIENGTADVNKLMSALNVFQQKYPKIQLSFTLPTLPEGLTFQGKEILAAAKKAKLNYQVNIMAMDYGPAYNDDMASYAIAAASALHEQLQTMYPEKQGETLWQQIIITPMIGVNDVNTEQFTLANADTLRKFAETKKLGGLAMWSIARDKPCADKWASPVCSGNHLQTKNYEFVKHFLSLGPKEL</sequence>
<dbReference type="HOGENOM" id="CLU_019399_0_0_6"/>
<dbReference type="SUPFAM" id="SSF51445">
    <property type="entry name" value="(Trans)glycosidases"/>
    <property type="match status" value="1"/>
</dbReference>
<dbReference type="PATRIC" id="fig|449.7.peg.1406"/>
<evidence type="ECO:0000256" key="1">
    <source>
        <dbReference type="SAM" id="SignalP"/>
    </source>
</evidence>
<keyword evidence="1" id="KW-0732">Signal</keyword>
<feature type="chain" id="PRO_5009754382" evidence="1">
    <location>
        <begin position="26"/>
        <end position="334"/>
    </location>
</feature>
<dbReference type="STRING" id="449.LHA_2868"/>
<evidence type="ECO:0000313" key="2">
    <source>
        <dbReference type="EMBL" id="CEK11862.1"/>
    </source>
</evidence>
<dbReference type="Gene3D" id="3.20.20.80">
    <property type="entry name" value="Glycosidases"/>
    <property type="match status" value="1"/>
</dbReference>
<organism evidence="2 3">
    <name type="scientific">Legionella hackeliae</name>
    <dbReference type="NCBI Taxonomy" id="449"/>
    <lineage>
        <taxon>Bacteria</taxon>
        <taxon>Pseudomonadati</taxon>
        <taxon>Pseudomonadota</taxon>
        <taxon>Gammaproteobacteria</taxon>
        <taxon>Legionellales</taxon>
        <taxon>Legionellaceae</taxon>
        <taxon>Legionella</taxon>
    </lineage>
</organism>
<feature type="signal peptide" evidence="1">
    <location>
        <begin position="1"/>
        <end position="25"/>
    </location>
</feature>
<dbReference type="KEGG" id="lha:LHA_2868"/>
<dbReference type="InterPro" id="IPR017853">
    <property type="entry name" value="GH"/>
</dbReference>
<dbReference type="EMBL" id="LN681225">
    <property type="protein sequence ID" value="CEK11862.1"/>
    <property type="molecule type" value="Genomic_DNA"/>
</dbReference>
<name>A0A0A8UXK5_LEGHA</name>
<accession>A0A0A8UXK5</accession>
<dbReference type="RefSeq" id="WP_231861932.1">
    <property type="nucleotide sequence ID" value="NZ_LN681225.1"/>
</dbReference>
<dbReference type="AlphaFoldDB" id="A0A0A8UXK5"/>
<dbReference type="Proteomes" id="UP000032803">
    <property type="component" value="Chromosome I"/>
</dbReference>
<keyword evidence="3" id="KW-1185">Reference proteome</keyword>
<gene>
    <name evidence="2" type="ORF">LHA_2868</name>
</gene>
<reference evidence="3" key="1">
    <citation type="submission" date="2014-09" db="EMBL/GenBank/DDBJ databases">
        <authorList>
            <person name="Gomez-Valero L."/>
        </authorList>
    </citation>
    <scope>NUCLEOTIDE SEQUENCE [LARGE SCALE GENOMIC DNA]</scope>
    <source>
        <strain evidence="3">ATCC35250</strain>
    </source>
</reference>
<proteinExistence type="predicted"/>
<evidence type="ECO:0000313" key="3">
    <source>
        <dbReference type="Proteomes" id="UP000032803"/>
    </source>
</evidence>
<dbReference type="CDD" id="cd06543">
    <property type="entry name" value="GH18_PF-ChiA-like"/>
    <property type="match status" value="1"/>
</dbReference>
<dbReference type="PANTHER" id="PTHR42976">
    <property type="entry name" value="BIFUNCTIONAL CHITINASE/LYSOZYME-RELATED"/>
    <property type="match status" value="1"/>
</dbReference>